<dbReference type="AlphaFoldDB" id="A0A0M3DEN6"/>
<evidence type="ECO:0000313" key="1">
    <source>
        <dbReference type="EMBL" id="KKX99846.1"/>
    </source>
</evidence>
<protein>
    <submittedName>
        <fullName evidence="1">Uncharacterized protein</fullName>
    </submittedName>
</protein>
<sequence length="115" mass="13711">MIDTIKKIGKHLNTFHECLNEELPLDFDYDNEVGMYFELNTILGYEYKDVITLDVHLVSLKSKLNELLFLVDTIDKETNKKIINNIRVTKKPVWLIDAKDDEYEHWILSYNLNKY</sequence>
<keyword evidence="2" id="KW-1185">Reference proteome</keyword>
<proteinExistence type="predicted"/>
<dbReference type="EMBL" id="LBBT01000360">
    <property type="protein sequence ID" value="KKX99846.1"/>
    <property type="molecule type" value="Genomic_DNA"/>
</dbReference>
<gene>
    <name evidence="1" type="ORF">VN21_17380</name>
</gene>
<dbReference type="RefSeq" id="WP_046824379.1">
    <property type="nucleotide sequence ID" value="NZ_LBBT01000360.1"/>
</dbReference>
<dbReference type="PATRIC" id="fig|1629550.3.peg.3007"/>
<organism evidence="1 2">
    <name type="scientific">Paraclostridium benzoelyticum</name>
    <dbReference type="NCBI Taxonomy" id="1629550"/>
    <lineage>
        <taxon>Bacteria</taxon>
        <taxon>Bacillati</taxon>
        <taxon>Bacillota</taxon>
        <taxon>Clostridia</taxon>
        <taxon>Peptostreptococcales</taxon>
        <taxon>Peptostreptococcaceae</taxon>
        <taxon>Paraclostridium</taxon>
    </lineage>
</organism>
<dbReference type="Proteomes" id="UP000034407">
    <property type="component" value="Unassembled WGS sequence"/>
</dbReference>
<comment type="caution">
    <text evidence="1">The sequence shown here is derived from an EMBL/GenBank/DDBJ whole genome shotgun (WGS) entry which is preliminary data.</text>
</comment>
<accession>A0A0M3DEN6</accession>
<reference evidence="1 2" key="1">
    <citation type="submission" date="2015-04" db="EMBL/GenBank/DDBJ databases">
        <title>Microcin producing Clostridium sp. JC272T.</title>
        <authorList>
            <person name="Jyothsna T."/>
            <person name="Sasikala C."/>
            <person name="Ramana C."/>
        </authorList>
    </citation>
    <scope>NUCLEOTIDE SEQUENCE [LARGE SCALE GENOMIC DNA]</scope>
    <source>
        <strain evidence="1 2">JC272</strain>
    </source>
</reference>
<evidence type="ECO:0000313" key="2">
    <source>
        <dbReference type="Proteomes" id="UP000034407"/>
    </source>
</evidence>
<name>A0A0M3DEN6_9FIRM</name>